<protein>
    <recommendedName>
        <fullName evidence="2">Cadherin domain-containing protein</fullName>
    </recommendedName>
</protein>
<dbReference type="GO" id="GO:0007156">
    <property type="term" value="P:homophilic cell adhesion via plasma membrane adhesion molecules"/>
    <property type="evidence" value="ECO:0007669"/>
    <property type="project" value="InterPro"/>
</dbReference>
<dbReference type="InterPro" id="IPR002126">
    <property type="entry name" value="Cadherin-like_dom"/>
</dbReference>
<feature type="compositionally biased region" description="Polar residues" evidence="1">
    <location>
        <begin position="1"/>
        <end position="20"/>
    </location>
</feature>
<evidence type="ECO:0000259" key="2">
    <source>
        <dbReference type="PROSITE" id="PS50268"/>
    </source>
</evidence>
<dbReference type="GO" id="GO:0016020">
    <property type="term" value="C:membrane"/>
    <property type="evidence" value="ECO:0007669"/>
    <property type="project" value="InterPro"/>
</dbReference>
<gene>
    <name evidence="3" type="ORF">BSZ05_14770</name>
</gene>
<dbReference type="GO" id="GO:0005509">
    <property type="term" value="F:calcium ion binding"/>
    <property type="evidence" value="ECO:0007669"/>
    <property type="project" value="InterPro"/>
</dbReference>
<evidence type="ECO:0000256" key="1">
    <source>
        <dbReference type="SAM" id="MobiDB-lite"/>
    </source>
</evidence>
<name>A0AAN1FIJ7_9VIBR</name>
<dbReference type="PROSITE" id="PS50268">
    <property type="entry name" value="CADHERIN_2"/>
    <property type="match status" value="1"/>
</dbReference>
<organism evidence="3 4">
    <name type="scientific">Vibrio mediterranei</name>
    <dbReference type="NCBI Taxonomy" id="689"/>
    <lineage>
        <taxon>Bacteria</taxon>
        <taxon>Pseudomonadati</taxon>
        <taxon>Pseudomonadota</taxon>
        <taxon>Gammaproteobacteria</taxon>
        <taxon>Vibrionales</taxon>
        <taxon>Vibrionaceae</taxon>
        <taxon>Vibrio</taxon>
    </lineage>
</organism>
<feature type="compositionally biased region" description="Polar residues" evidence="1">
    <location>
        <begin position="53"/>
        <end position="111"/>
    </location>
</feature>
<dbReference type="NCBIfam" id="NF012211">
    <property type="entry name" value="tand_rpt_95"/>
    <property type="match status" value="21"/>
</dbReference>
<dbReference type="InterPro" id="IPR008969">
    <property type="entry name" value="CarboxyPept-like_regulatory"/>
</dbReference>
<feature type="compositionally biased region" description="Low complexity" evidence="1">
    <location>
        <begin position="115"/>
        <end position="127"/>
    </location>
</feature>
<evidence type="ECO:0000313" key="4">
    <source>
        <dbReference type="Proteomes" id="UP000197092"/>
    </source>
</evidence>
<feature type="region of interest" description="Disordered" evidence="1">
    <location>
        <begin position="1"/>
        <end position="198"/>
    </location>
</feature>
<sequence length="3867" mass="408874">MAANNENNPLNDAVEQVSTLDTNTDQQQAQQNQQNTIATTIATGADNADASDEINQALSDNPSSAGSEQDDSNTASEQSAQSANDESTQQQDSQSNIVDSQDSTVSESEPQADNGAASGAGAQAVGGEQTQPDAQAGGSSTPSDAVTQAQQSMSPSARAAQEESGDTATTEETFEVNVSSDEQFVQSQQDDAFDSETTETSFEVQVDNVNDAAVVSGMDYEIQEDGLLTFTDMDLLSSASDIDGDELFIDNVTYEGDQGVLTQLGNGSYTFAPNENFNGDISLSYGVSDGTVITTASIDVLVESVNDLPVFGTASYTVDEDNVLIFNETQLLSSASDVEGDVSLVEVSYSGNDGIFTVNNDGTCSFAPNENFNGTVTLDIVIADEDGAQVEATFDVNVLAVNDAPVSGDIAYTLDEDGSITLSQNQLLSQANDVDGDDLTATNVTVGGNASVSENPDGSFTITPDANFNGDLNLSFDVSDGLETIQAAGTLTVNPVNDLPTTSDVSANVDEDTSITVNQAQLLANAADIDGDQLTASNLSAANATIQDNGDGTFTITPDANFNGLIDIAYDISDGSTPVAGNLALTVDPVNDAPIISADVPITIEEDGSYTVTQAELLQFATDLENDDMTAVIGEQGESTTVSGTVLNAENGQPVVGAEVTLSDDVGNSTTAVTNAQGQYTVTGNVFEQGNVTIEQEGAITNTFLVPAGETTDSGVISLSEVLEATDMRIVVTWGATPRDMDNHLWLYDTDTGAELDHIYYRDMNHQLGDGMVQQDVDDTNGHGPETITIPNYQDANMHYSVHNYSNRSWDVDGVENVQVQVFVGDTLVQTFAPELPENISGDHWHVFDIVDGIVVPSQEVGGQNNFTLPTSEEAANADNGIDIASLFNVDEGNTDNGSEGSDNVTIGDITMPNGVITDNGDGTYTITPNADFNGEFEINYTVDDGNGGVSPAQLDVTVTAVNDAAVIYDQSFSMDEDGTLTFTDAELLQGASDIEGDDLTVTGVHYEGTDGVLTSLGNGTHTFTPNENYNGELQLTFDVSDGTDTSSAEIDIAVAAVNDAPIAGSTSYSVNEEGVIDITVEQLLANSSDVDGESVLLDSVTYSGSDGILALHENGTYYFSPNENFDGEVVLQVVVSDESGLTSPTTATIDVLSVNDTPAVSGPIAYQVNEDNSITLSQEQLLIHASDVDGDQLSAENLYLEAFGTVTDDGNGNFTITPAENFHGPLSLTFDVTDGQETVATALNLTVDPVNDLVIARDDVNLSSAEPMIRLDVAPEHGAVQYLDENGDWADMVIGLEYPADTEVQFVPNTVEIQSDTRDIRVGSFDNDPNSQGFDGTASTSDWGNVDGDTATYVEDGIVVTTVVSEGALAAWNGPNSHVGAGIGNQSSNGLSDDETLTVTVEGEDVNQITFQLDGLGGYFDETSSHATQVNITAYDAEGNIISTQGGYRESGEYEDTYSFTTDVPVHHFELGTTGGNGTYVVQNMVVSRTMAEEIQITTIQGDGSEVTNTLQLNLNHSTAEDTLNVTEQLIEIDGTITSRAIEVEEDGVLTLQASDLLVNDSDIDGDELTLVSVTSTDDSHGTVNLDENGQIQFTPEANFNGQASFEYTVTDGNGSFDTATVFVNVTPVNDGPVATDLPFTIQEDGTLLFTNDDILSATSDIDNDDLSLEQVTYDGTSGVLDSHGDGTYTFTPNENFHGNLELSYSVTDGLESSSANINVTVESVNDLPVFGTASYTVDEDNVLIFNETQLLSSASDVEGDVSLVEVSYSGNDGIFTVNNDGTCSFAPNENFNGTVTLDIVIADEDGAQVEATFDVNVLAVNDAPVSGDIAYTLDEDGNITLSQNQLLSQANDVDGDDLTATNVTVGGNASVSENPDGSFTITPDANFNGDLNLSFDVSDGLETIQAAGTLTVNPVNDLPTTSDVSANVDEDTSITVNQAQLLANAADIDGDQLTASNLSAANATIQDNGDGTFTITPDANFNGLIDIAYDISDGSTPVAGNLALTVDPVNDAPIISADVPITIEEDGSYTVTQAELLQFATDLENDDMTAVIGEQGESTTVSGAVLNAENGQPVVGAEVTLSDDVGNSTTAVTNAQGQYTVTGNVFEQGNVTIEQEGAITNTFLVPAGETTDSGVISLSEVLEATDMRIVVTWGATPRDMDNHLWLYDTDTGAELDHIYYRDMNHQLGDGMVQQDVDDTNGHGPETITIPNYQDANMHYSVHNYSNRSWDVDGVENVQVQVFVGDTLVQTFAPELPENISGDHWHVFDIVDGIVVPSQEVGGQNNFTLPTSEEAANADNGIDIASLFNVDEGNTDNGSEGSDNVTIGDITMPNGVITDNGDGTYTITPNADFNGEFEINYTVDDGNGGVSPAQLDVTVTAVNDAAVIYDQSFSMDEDGSLTFTDAELLQGASDIEGDELTVTRVNYDGSDGELTTHGNGTYTFIPNENYNGALNLSFDVSDGTDTSSASIAIAVAAVNDAPDTTQVELNVDEDNTITITREQLLESVTDIDSTELQITDVSYSGNDGVLIENSDGSFSFTPSNNFNGEIPLTYTASDGELTATETISLTVNAVADDPELNVANELGAEIGVDGLKVDPDNIIELNVSARVTDLDGSESVTVQASGIPEGSVLRYDSQAVLDDQDNGLTSYVDSEITVTFEGEGAGYYNAVGYYKVDQNGQINDVEIVYENASQVGGGGDLIPGQSAFSFDLEEGESFNLFVVPNGFNHNNFSSFNDGHYEFQDVNGGLATTDSIDPQLVFVGSNGEETVIRSQNGDAIFHGGTSPNLNQDNINHTRTYFNNENELVYGIEDMYNGGDRDFDDFLFTIDLGEVNTSIYQGEVNVDSSEPITLPTVALLEPISIELPVDYSGEFDINIEATSTEQSNGDTSTTSQTIHIDAREHAPESTPVSATMQEDGSLLVSQDMLLANAVDLNNDALTAFELVTNDENAIIADNNDGTFTITLSENFNGDLELSYKITDGEFVTPNTLTLSVDAVNDSPVSERVELSGVEDESVIISQEDLLAYASDVDGDILTAKDLQIDASFGSLVDNLDGTWTFSPAENFNGDVPFTFKVDDGQLDTEASGHLNLSEVNDTPDAPAISLSTDEDQVLVIDPEYILAQASDVDGDTLTLDQLTVRAPENATLQVQPDGMYHLITSQDFNGLVELDYAVSDDALEAQGTVSIDVIPVNDEPFAVGNASLTTNEDGAFTFDASDLVDLFDDIDTDELVVSRVIVPDSEDGGEIAQNEDGTWTFSPTADFAGISELQVIVSDGEFETSLDVPVYIRPVADGAVITTAHDGPLVFSEDTTGYLNLDVSLVDSSELLSQLVMTGYPVGFQITDGSHTVVIEEAGQQIIITDWDINNLQMTPPQDFHGNFFVTVSATTVDYGDEATSQDDSVFAGDVNVISGNELIISADELINLAQNVEAEQGDAVRLVHLVDNTQGELVTNSDGTWTFIPAPDFYGNVDLAYVIEKDGIIHDEQLSIGVYEPGSSLPNALEIDGIGQTDVTPSETLYFSDSDMLATISSDDYQDLSIESVSLLGGEGIIESDGQGGYQFTPAEGYSGSAQIGFVASDGENSVQSHFNVGIEESSADSGLLVQATDSSIEISESLVLQNLGLTDESDVTALAYTGDSGALISTGEDSWTFWPDDTFDGDISLATTISTNGDEQNIPLNLSVEPMEASDQHTTVLETAVHDNTETDDNFDVTIAPGDVISLETPEAASSSNEVDHIVVTGLPNDAEVTGGLDNGDGSYTISGDLTQPLTVSFSDSFEGQVDVNYQGVDELDAPIEGASETLQIDVNEQYALQSTQSGQTVSTEQQQGTDWTQSDNTQVNVDFTDDSGSFDTDDNAGGGAQQDIDDNLM</sequence>
<dbReference type="SUPFAM" id="SSF49464">
    <property type="entry name" value="Carboxypeptidase regulatory domain-like"/>
    <property type="match status" value="2"/>
</dbReference>
<reference evidence="4" key="1">
    <citation type="submission" date="2016-12" db="EMBL/GenBank/DDBJ databases">
        <title>Comparative genomic analysis reveals the diversity, evolution, and environmental adaptation strategies of the genus Vibrio.</title>
        <authorList>
            <person name="Lin H."/>
            <person name="Wang X."/>
            <person name="Zhang X.-H."/>
        </authorList>
    </citation>
    <scope>NUCLEOTIDE SEQUENCE [LARGE SCALE GENOMIC DNA]</scope>
    <source>
        <strain evidence="4">QT6D1</strain>
    </source>
</reference>
<dbReference type="InterPro" id="IPR041690">
    <property type="entry name" value="Cadherin_5"/>
</dbReference>
<feature type="compositionally biased region" description="Polar residues" evidence="1">
    <location>
        <begin position="3813"/>
        <end position="3839"/>
    </location>
</feature>
<proteinExistence type="predicted"/>
<feature type="compositionally biased region" description="Polar residues" evidence="1">
    <location>
        <begin position="166"/>
        <end position="190"/>
    </location>
</feature>
<dbReference type="KEGG" id="vsh:BSZ05_14770"/>
<dbReference type="Gene3D" id="2.60.40.1120">
    <property type="entry name" value="Carboxypeptidase-like, regulatory domain"/>
    <property type="match status" value="1"/>
</dbReference>
<dbReference type="Proteomes" id="UP000197092">
    <property type="component" value="Chromosome 1"/>
</dbReference>
<feature type="compositionally biased region" description="Polar residues" evidence="1">
    <location>
        <begin position="128"/>
        <end position="155"/>
    </location>
</feature>
<accession>A0AAN1FIJ7</accession>
<dbReference type="Pfam" id="PF17892">
    <property type="entry name" value="Cadherin_5"/>
    <property type="match status" value="22"/>
</dbReference>
<feature type="region of interest" description="Disordered" evidence="1">
    <location>
        <begin position="3813"/>
        <end position="3867"/>
    </location>
</feature>
<evidence type="ECO:0000313" key="3">
    <source>
        <dbReference type="EMBL" id="ASI90952.1"/>
    </source>
</evidence>
<dbReference type="EMBL" id="CP018308">
    <property type="protein sequence ID" value="ASI90952.1"/>
    <property type="molecule type" value="Genomic_DNA"/>
</dbReference>
<feature type="compositionally biased region" description="Low complexity" evidence="1">
    <location>
        <begin position="21"/>
        <end position="48"/>
    </location>
</feature>
<dbReference type="Gene3D" id="2.60.40.3440">
    <property type="match status" value="1"/>
</dbReference>
<feature type="domain" description="Cadherin" evidence="2">
    <location>
        <begin position="1552"/>
        <end position="1732"/>
    </location>
</feature>